<dbReference type="Proteomes" id="UP000799754">
    <property type="component" value="Unassembled WGS sequence"/>
</dbReference>
<keyword evidence="2" id="KW-1185">Reference proteome</keyword>
<proteinExistence type="predicted"/>
<evidence type="ECO:0000313" key="1">
    <source>
        <dbReference type="EMBL" id="KAF2633987.1"/>
    </source>
</evidence>
<sequence>MARKPRSKKETPPKDSQDSECNSAPMDNSSSPPLSSPPTSAVLSDQADQLRIEQLECTRADWDFETMINDAGDENNRTRLRLHFDNDAAFTTQTIKAFGTLAKLIPGKEERDKQLVKLRSALCNRLKGHRPKALGGFRAPPFGDDDARKDKSVRDEVKKLITDLDPKFEDGEDEEDGKEAETVNSGKARPDETTTTANKGEPSKGNTSRQQSTVSEGAQAGKGQKPRQGSQSAVDDEYSHEGRLALEQAILDNWREHRGSIPDHLPDDAYPSGIHVTDWPFDLLEALVSLSNVTRGRDMEDIRAKLDDAFPPTKQYSHGRSLDFIKAARDYYDKGKNKESQTDQHEGRPANNASETADDVSHSGGQQEILPPPTTKLTRKPRTTTATKAARPNPGSQAGQDAQVEGTATAQPSTQPVAPQPAGKRSNNEVADTEPPPKKTKRAATGEDLPTAPVHADPSQVLSLSPADESETITNQPRATGPRIRNATTLLVPSHLSDADKQAYCRAVLVSQIASSERIEGEGRVKIAKEARTIGYASARISEFGSLETAVAEAEIEVERRKRETIMLAGKIMEIAGVVGDGVNKEEWLVDEEGVRRLDA</sequence>
<evidence type="ECO:0000313" key="2">
    <source>
        <dbReference type="Proteomes" id="UP000799754"/>
    </source>
</evidence>
<protein>
    <submittedName>
        <fullName evidence="1">Uncharacterized protein</fullName>
    </submittedName>
</protein>
<gene>
    <name evidence="1" type="ORF">BU25DRAFT_453688</name>
</gene>
<accession>A0ACB6SJV6</accession>
<dbReference type="EMBL" id="MU006701">
    <property type="protein sequence ID" value="KAF2633987.1"/>
    <property type="molecule type" value="Genomic_DNA"/>
</dbReference>
<name>A0ACB6SJV6_9PLEO</name>
<reference evidence="1" key="1">
    <citation type="journal article" date="2020" name="Stud. Mycol.">
        <title>101 Dothideomycetes genomes: a test case for predicting lifestyles and emergence of pathogens.</title>
        <authorList>
            <person name="Haridas S."/>
            <person name="Albert R."/>
            <person name="Binder M."/>
            <person name="Bloem J."/>
            <person name="Labutti K."/>
            <person name="Salamov A."/>
            <person name="Andreopoulos B."/>
            <person name="Baker S."/>
            <person name="Barry K."/>
            <person name="Bills G."/>
            <person name="Bluhm B."/>
            <person name="Cannon C."/>
            <person name="Castanera R."/>
            <person name="Culley D."/>
            <person name="Daum C."/>
            <person name="Ezra D."/>
            <person name="Gonzalez J."/>
            <person name="Henrissat B."/>
            <person name="Kuo A."/>
            <person name="Liang C."/>
            <person name="Lipzen A."/>
            <person name="Lutzoni F."/>
            <person name="Magnuson J."/>
            <person name="Mondo S."/>
            <person name="Nolan M."/>
            <person name="Ohm R."/>
            <person name="Pangilinan J."/>
            <person name="Park H.-J."/>
            <person name="Ramirez L."/>
            <person name="Alfaro M."/>
            <person name="Sun H."/>
            <person name="Tritt A."/>
            <person name="Yoshinaga Y."/>
            <person name="Zwiers L.-H."/>
            <person name="Turgeon B."/>
            <person name="Goodwin S."/>
            <person name="Spatafora J."/>
            <person name="Crous P."/>
            <person name="Grigoriev I."/>
        </authorList>
    </citation>
    <scope>NUCLEOTIDE SEQUENCE</scope>
    <source>
        <strain evidence="1">CBS 525.71</strain>
    </source>
</reference>
<organism evidence="1 2">
    <name type="scientific">Macroventuria anomochaeta</name>
    <dbReference type="NCBI Taxonomy" id="301207"/>
    <lineage>
        <taxon>Eukaryota</taxon>
        <taxon>Fungi</taxon>
        <taxon>Dikarya</taxon>
        <taxon>Ascomycota</taxon>
        <taxon>Pezizomycotina</taxon>
        <taxon>Dothideomycetes</taxon>
        <taxon>Pleosporomycetidae</taxon>
        <taxon>Pleosporales</taxon>
        <taxon>Pleosporineae</taxon>
        <taxon>Didymellaceae</taxon>
        <taxon>Macroventuria</taxon>
    </lineage>
</organism>
<comment type="caution">
    <text evidence="1">The sequence shown here is derived from an EMBL/GenBank/DDBJ whole genome shotgun (WGS) entry which is preliminary data.</text>
</comment>